<dbReference type="GO" id="GO:0005730">
    <property type="term" value="C:nucleolus"/>
    <property type="evidence" value="ECO:0007669"/>
    <property type="project" value="TreeGrafter"/>
</dbReference>
<keyword evidence="5" id="KW-0698">rRNA processing</keyword>
<evidence type="ECO:0000256" key="3">
    <source>
        <dbReference type="ARBA" id="ARBA00006678"/>
    </source>
</evidence>
<dbReference type="GO" id="GO:0034475">
    <property type="term" value="P:U4 snRNA 3'-end processing"/>
    <property type="evidence" value="ECO:0007669"/>
    <property type="project" value="TreeGrafter"/>
</dbReference>
<evidence type="ECO:0000256" key="9">
    <source>
        <dbReference type="SAM" id="MobiDB-lite"/>
    </source>
</evidence>
<dbReference type="Pfam" id="PF01138">
    <property type="entry name" value="RNase_PH"/>
    <property type="match status" value="1"/>
</dbReference>
<dbReference type="Gene3D" id="3.30.230.70">
    <property type="entry name" value="GHMP Kinase, N-terminal domain"/>
    <property type="match status" value="1"/>
</dbReference>
<dbReference type="GO" id="GO:0003723">
    <property type="term" value="F:RNA binding"/>
    <property type="evidence" value="ECO:0007669"/>
    <property type="project" value="UniProtKB-KW"/>
</dbReference>
<evidence type="ECO:0000313" key="11">
    <source>
        <dbReference type="EMBL" id="CAD9861544.1"/>
    </source>
</evidence>
<dbReference type="InterPro" id="IPR027408">
    <property type="entry name" value="PNPase/RNase_PH_dom_sf"/>
</dbReference>
<evidence type="ECO:0000256" key="4">
    <source>
        <dbReference type="ARBA" id="ARBA00022490"/>
    </source>
</evidence>
<comment type="subcellular location">
    <subcellularLocation>
        <location evidence="2">Cytoplasm</location>
    </subcellularLocation>
    <subcellularLocation>
        <location evidence="1">Nucleus</location>
    </subcellularLocation>
</comment>
<evidence type="ECO:0000256" key="8">
    <source>
        <dbReference type="ARBA" id="ARBA00023242"/>
    </source>
</evidence>
<dbReference type="InterPro" id="IPR050080">
    <property type="entry name" value="RNase_PH"/>
</dbReference>
<dbReference type="CDD" id="cd11371">
    <property type="entry name" value="RNase_PH_MTR3"/>
    <property type="match status" value="1"/>
</dbReference>
<sequence>MINCYSPAVVLETDEQERTIIKPSRADGRDDKEMRKVFIDVGILSCASGSAYIELNMTKVICTISGPHAISRADDTFSEQGQLRVDLRYAPFARVGQSQYETNDRDRRDHHPARQTDGERDASALIRQALEASIQMHLLPKSLIDVYIWVLQADGGELGAAVTCASLALSDAGIELFDLVVGCSVGCLGGSRVLLDPTEVEISQQRAPEDSSSGGARGGKQGAKAGVMTVTFTPASQEVTQWWQEGQFDQESMARGLALCIDGCLVMHKIMKEKLVECFQAYSSSAVQAQL</sequence>
<gene>
    <name evidence="11" type="ORF">FJAP1339_LOCUS4066</name>
</gene>
<dbReference type="AlphaFoldDB" id="A0A7S2UZ52"/>
<keyword evidence="7" id="KW-0694">RNA-binding</keyword>
<evidence type="ECO:0000256" key="1">
    <source>
        <dbReference type="ARBA" id="ARBA00004123"/>
    </source>
</evidence>
<feature type="region of interest" description="Disordered" evidence="9">
    <location>
        <begin position="98"/>
        <end position="121"/>
    </location>
</feature>
<evidence type="ECO:0000256" key="5">
    <source>
        <dbReference type="ARBA" id="ARBA00022552"/>
    </source>
</evidence>
<proteinExistence type="inferred from homology"/>
<comment type="similarity">
    <text evidence="3">Belongs to the RNase PH family.</text>
</comment>
<organism evidence="11">
    <name type="scientific">Fibrocapsa japonica</name>
    <dbReference type="NCBI Taxonomy" id="94617"/>
    <lineage>
        <taxon>Eukaryota</taxon>
        <taxon>Sar</taxon>
        <taxon>Stramenopiles</taxon>
        <taxon>Ochrophyta</taxon>
        <taxon>Raphidophyceae</taxon>
        <taxon>Chattonellales</taxon>
        <taxon>Chattonellaceae</taxon>
        <taxon>Fibrocapsa</taxon>
    </lineage>
</organism>
<dbReference type="GO" id="GO:0000177">
    <property type="term" value="C:cytoplasmic exosome (RNase complex)"/>
    <property type="evidence" value="ECO:0007669"/>
    <property type="project" value="TreeGrafter"/>
</dbReference>
<accession>A0A7S2UZ52</accession>
<dbReference type="GO" id="GO:0071028">
    <property type="term" value="P:nuclear mRNA surveillance"/>
    <property type="evidence" value="ECO:0007669"/>
    <property type="project" value="TreeGrafter"/>
</dbReference>
<dbReference type="PANTHER" id="PTHR11953:SF2">
    <property type="entry name" value="EXOSOME COMPLEX COMPONENT MTR3"/>
    <property type="match status" value="1"/>
</dbReference>
<dbReference type="InterPro" id="IPR036345">
    <property type="entry name" value="ExoRNase_PH_dom2_sf"/>
</dbReference>
<dbReference type="GO" id="GO:0006364">
    <property type="term" value="P:rRNA processing"/>
    <property type="evidence" value="ECO:0007669"/>
    <property type="project" value="UniProtKB-KW"/>
</dbReference>
<protein>
    <recommendedName>
        <fullName evidence="10">Exoribonuclease phosphorolytic domain-containing protein</fullName>
    </recommendedName>
</protein>
<dbReference type="PANTHER" id="PTHR11953">
    <property type="entry name" value="EXOSOME COMPLEX COMPONENT"/>
    <property type="match status" value="1"/>
</dbReference>
<dbReference type="GO" id="GO:0071051">
    <property type="term" value="P:poly(A)-dependent snoRNA 3'-end processing"/>
    <property type="evidence" value="ECO:0007669"/>
    <property type="project" value="TreeGrafter"/>
</dbReference>
<dbReference type="InterPro" id="IPR001247">
    <property type="entry name" value="ExoRNase_PH_dom1"/>
</dbReference>
<keyword evidence="6" id="KW-0271">Exosome</keyword>
<keyword evidence="8" id="KW-0539">Nucleus</keyword>
<reference evidence="11" key="1">
    <citation type="submission" date="2021-01" db="EMBL/GenBank/DDBJ databases">
        <authorList>
            <person name="Corre E."/>
            <person name="Pelletier E."/>
            <person name="Niang G."/>
            <person name="Scheremetjew M."/>
            <person name="Finn R."/>
            <person name="Kale V."/>
            <person name="Holt S."/>
            <person name="Cochrane G."/>
            <person name="Meng A."/>
            <person name="Brown T."/>
            <person name="Cohen L."/>
        </authorList>
    </citation>
    <scope>NUCLEOTIDE SEQUENCE</scope>
    <source>
        <strain evidence="11">CCMP1661</strain>
    </source>
</reference>
<name>A0A7S2UZ52_9STRA</name>
<dbReference type="InterPro" id="IPR020568">
    <property type="entry name" value="Ribosomal_Su5_D2-typ_SF"/>
</dbReference>
<evidence type="ECO:0000256" key="7">
    <source>
        <dbReference type="ARBA" id="ARBA00022884"/>
    </source>
</evidence>
<feature type="region of interest" description="Disordered" evidence="9">
    <location>
        <begin position="203"/>
        <end position="222"/>
    </location>
</feature>
<dbReference type="GO" id="GO:0016075">
    <property type="term" value="P:rRNA catabolic process"/>
    <property type="evidence" value="ECO:0007669"/>
    <property type="project" value="TreeGrafter"/>
</dbReference>
<dbReference type="SUPFAM" id="SSF55666">
    <property type="entry name" value="Ribonuclease PH domain 2-like"/>
    <property type="match status" value="1"/>
</dbReference>
<evidence type="ECO:0000256" key="6">
    <source>
        <dbReference type="ARBA" id="ARBA00022835"/>
    </source>
</evidence>
<dbReference type="EMBL" id="HBHR01008400">
    <property type="protein sequence ID" value="CAD9861544.1"/>
    <property type="molecule type" value="Transcribed_RNA"/>
</dbReference>
<feature type="domain" description="Exoribonuclease phosphorolytic" evidence="10">
    <location>
        <begin position="33"/>
        <end position="175"/>
    </location>
</feature>
<evidence type="ECO:0000259" key="10">
    <source>
        <dbReference type="Pfam" id="PF01138"/>
    </source>
</evidence>
<dbReference type="GO" id="GO:0000176">
    <property type="term" value="C:nuclear exosome (RNase complex)"/>
    <property type="evidence" value="ECO:0007669"/>
    <property type="project" value="TreeGrafter"/>
</dbReference>
<feature type="compositionally biased region" description="Basic and acidic residues" evidence="9">
    <location>
        <begin position="102"/>
        <end position="121"/>
    </location>
</feature>
<keyword evidence="4" id="KW-0963">Cytoplasm</keyword>
<evidence type="ECO:0000256" key="2">
    <source>
        <dbReference type="ARBA" id="ARBA00004496"/>
    </source>
</evidence>
<dbReference type="SUPFAM" id="SSF54211">
    <property type="entry name" value="Ribosomal protein S5 domain 2-like"/>
    <property type="match status" value="1"/>
</dbReference>